<evidence type="ECO:0000313" key="4">
    <source>
        <dbReference type="Proteomes" id="UP000694680"/>
    </source>
</evidence>
<evidence type="ECO:0000256" key="1">
    <source>
        <dbReference type="ARBA" id="ARBA00022614"/>
    </source>
</evidence>
<keyword evidence="2" id="KW-0677">Repeat</keyword>
<proteinExistence type="predicted"/>
<keyword evidence="4" id="KW-1185">Reference proteome</keyword>
<dbReference type="Proteomes" id="UP000694680">
    <property type="component" value="Chromosome 7"/>
</dbReference>
<protein>
    <submittedName>
        <fullName evidence="3">Extracellular matrix protein 2-like</fullName>
    </submittedName>
</protein>
<dbReference type="GO" id="GO:0070052">
    <property type="term" value="F:collagen V binding"/>
    <property type="evidence" value="ECO:0007669"/>
    <property type="project" value="TreeGrafter"/>
</dbReference>
<dbReference type="InterPro" id="IPR001611">
    <property type="entry name" value="Leu-rich_rpt"/>
</dbReference>
<dbReference type="GO" id="GO:0031012">
    <property type="term" value="C:extracellular matrix"/>
    <property type="evidence" value="ECO:0007669"/>
    <property type="project" value="TreeGrafter"/>
</dbReference>
<dbReference type="PANTHER" id="PTHR46544:SF2">
    <property type="entry name" value="EXTRACELLULAR MATRIX PROTEIN 2-RELATED"/>
    <property type="match status" value="1"/>
</dbReference>
<reference evidence="3" key="3">
    <citation type="submission" date="2025-09" db="UniProtKB">
        <authorList>
            <consortium name="Ensembl"/>
        </authorList>
    </citation>
    <scope>IDENTIFICATION</scope>
</reference>
<name>A0A8C5H4Y0_GOUWI</name>
<accession>A0A8C5H4Y0</accession>
<evidence type="ECO:0000313" key="3">
    <source>
        <dbReference type="Ensembl" id="ENSGWIP00000040131.1"/>
    </source>
</evidence>
<keyword evidence="1" id="KW-0433">Leucine-rich repeat</keyword>
<dbReference type="Pfam" id="PF13855">
    <property type="entry name" value="LRR_8"/>
    <property type="match status" value="2"/>
</dbReference>
<dbReference type="PANTHER" id="PTHR46544">
    <property type="entry name" value="EXTRACELLULAR MATRIX PROTEIN 2-RELATED"/>
    <property type="match status" value="1"/>
</dbReference>
<dbReference type="Ensembl" id="ENSGWIT00000043614.1">
    <property type="protein sequence ID" value="ENSGWIP00000040131.1"/>
    <property type="gene ID" value="ENSGWIG00000020312.1"/>
</dbReference>
<dbReference type="GO" id="GO:0030198">
    <property type="term" value="P:extracellular matrix organization"/>
    <property type="evidence" value="ECO:0007669"/>
    <property type="project" value="TreeGrafter"/>
</dbReference>
<organism evidence="3 4">
    <name type="scientific">Gouania willdenowi</name>
    <name type="common">Blunt-snouted clingfish</name>
    <name type="synonym">Lepadogaster willdenowi</name>
    <dbReference type="NCBI Taxonomy" id="441366"/>
    <lineage>
        <taxon>Eukaryota</taxon>
        <taxon>Metazoa</taxon>
        <taxon>Chordata</taxon>
        <taxon>Craniata</taxon>
        <taxon>Vertebrata</taxon>
        <taxon>Euteleostomi</taxon>
        <taxon>Actinopterygii</taxon>
        <taxon>Neopterygii</taxon>
        <taxon>Teleostei</taxon>
        <taxon>Neoteleostei</taxon>
        <taxon>Acanthomorphata</taxon>
        <taxon>Ovalentaria</taxon>
        <taxon>Blenniimorphae</taxon>
        <taxon>Blenniiformes</taxon>
        <taxon>Gobiesocoidei</taxon>
        <taxon>Gobiesocidae</taxon>
        <taxon>Gobiesocinae</taxon>
        <taxon>Gouania</taxon>
    </lineage>
</organism>
<dbReference type="GO" id="GO:0008201">
    <property type="term" value="F:heparin binding"/>
    <property type="evidence" value="ECO:0007669"/>
    <property type="project" value="TreeGrafter"/>
</dbReference>
<dbReference type="InterPro" id="IPR003591">
    <property type="entry name" value="Leu-rich_rpt_typical-subtyp"/>
</dbReference>
<dbReference type="GO" id="GO:0010811">
    <property type="term" value="P:positive regulation of cell-substrate adhesion"/>
    <property type="evidence" value="ECO:0007669"/>
    <property type="project" value="TreeGrafter"/>
</dbReference>
<sequence length="352" mass="39771">MLDMAENNLRNLSPEHFSGLMNLDTLDLSLNHLDDESFSQSPLSNLHFLRKLNLTGNELTKIPALPPSLEELRMNDNKLNALTPSCFEGLSNLMNLELGGNILYEGSVSPLALQPLQRLLVLELSNNRFRFLPGGLPASLQELELSDNQIQQLTEEALINSNNVKMLNLSHNQLHELSISTPAWARLMTLATLDLSYNQFTSIPTNLPRPLRRLALDHNRISRIPALSFRHLRPGLQFLQLSHNALSNDGVEQKSFVGIYRSLDELLLDNNYLVEVPRCIRQFKNLRKLTLDNNQIRLLRQWEVCHPHNSGSVLASVHLENNLLEVEKIPPKAFSCLTDTAGLVLYPQQGSM</sequence>
<dbReference type="SMART" id="SM00369">
    <property type="entry name" value="LRR_TYP"/>
    <property type="match status" value="8"/>
</dbReference>
<dbReference type="PROSITE" id="PS51450">
    <property type="entry name" value="LRR"/>
    <property type="match status" value="4"/>
</dbReference>
<dbReference type="AlphaFoldDB" id="A0A8C5H4Y0"/>
<dbReference type="InterPro" id="IPR043184">
    <property type="entry name" value="ECM2"/>
</dbReference>
<evidence type="ECO:0000256" key="2">
    <source>
        <dbReference type="ARBA" id="ARBA00022737"/>
    </source>
</evidence>
<reference evidence="3" key="1">
    <citation type="submission" date="2020-06" db="EMBL/GenBank/DDBJ databases">
        <authorList>
            <consortium name="Wellcome Sanger Institute Data Sharing"/>
        </authorList>
    </citation>
    <scope>NUCLEOTIDE SEQUENCE [LARGE SCALE GENOMIC DNA]</scope>
</reference>
<gene>
    <name evidence="3" type="primary">si:dkey-32e6.6</name>
</gene>
<dbReference type="SMART" id="SM00364">
    <property type="entry name" value="LRR_BAC"/>
    <property type="match status" value="7"/>
</dbReference>
<dbReference type="Pfam" id="PF13516">
    <property type="entry name" value="LRR_6"/>
    <property type="match status" value="2"/>
</dbReference>
<dbReference type="SUPFAM" id="SSF52047">
    <property type="entry name" value="RNI-like"/>
    <property type="match status" value="1"/>
</dbReference>
<dbReference type="Gene3D" id="3.80.10.10">
    <property type="entry name" value="Ribonuclease Inhibitor"/>
    <property type="match status" value="3"/>
</dbReference>
<dbReference type="InterPro" id="IPR032675">
    <property type="entry name" value="LRR_dom_sf"/>
</dbReference>
<reference evidence="3" key="2">
    <citation type="submission" date="2025-08" db="UniProtKB">
        <authorList>
            <consortium name="Ensembl"/>
        </authorList>
    </citation>
    <scope>IDENTIFICATION</scope>
</reference>